<dbReference type="CDD" id="cd00211">
    <property type="entry name" value="PTS_IIA_fru"/>
    <property type="match status" value="1"/>
</dbReference>
<organism evidence="12 13">
    <name type="scientific">Levilactobacillus tongjiangensis</name>
    <dbReference type="NCBI Taxonomy" id="2486023"/>
    <lineage>
        <taxon>Bacteria</taxon>
        <taxon>Bacillati</taxon>
        <taxon>Bacillota</taxon>
        <taxon>Bacilli</taxon>
        <taxon>Lactobacillales</taxon>
        <taxon>Lactobacillaceae</taxon>
        <taxon>Levilactobacillus</taxon>
    </lineage>
</organism>
<evidence type="ECO:0000256" key="7">
    <source>
        <dbReference type="ARBA" id="ARBA00022777"/>
    </source>
</evidence>
<dbReference type="Pfam" id="PF00359">
    <property type="entry name" value="PTS_EIIA_2"/>
    <property type="match status" value="1"/>
</dbReference>
<reference evidence="13" key="1">
    <citation type="journal article" date="2019" name="Int. J. Syst. Evol. Microbiol.">
        <title>The Global Catalogue of Microorganisms (GCM) 10K type strain sequencing project: providing services to taxonomists for standard genome sequencing and annotation.</title>
        <authorList>
            <consortium name="The Broad Institute Genomics Platform"/>
            <consortium name="The Broad Institute Genome Sequencing Center for Infectious Disease"/>
            <person name="Wu L."/>
            <person name="Ma J."/>
        </authorList>
    </citation>
    <scope>NUCLEOTIDE SEQUENCE [LARGE SCALE GENOMIC DNA]</scope>
    <source>
        <strain evidence="13">CCM 8905</strain>
    </source>
</reference>
<dbReference type="InterPro" id="IPR051351">
    <property type="entry name" value="Ascorbate-PTS_EIIA_comp"/>
</dbReference>
<dbReference type="InterPro" id="IPR002178">
    <property type="entry name" value="PTS_EIIA_type-2_dom"/>
</dbReference>
<protein>
    <recommendedName>
        <fullName evidence="9">Ascorbate-specific PTS system EIIA component</fullName>
    </recommendedName>
    <alternativeName>
        <fullName evidence="10">Ascorbate-specific phosphotransferase enzyme IIA component</fullName>
    </alternativeName>
</protein>
<evidence type="ECO:0000256" key="9">
    <source>
        <dbReference type="ARBA" id="ARBA00041175"/>
    </source>
</evidence>
<comment type="subcellular location">
    <subcellularLocation>
        <location evidence="1">Cytoplasm</location>
    </subcellularLocation>
</comment>
<dbReference type="RefSeq" id="WP_125690959.1">
    <property type="nucleotide sequence ID" value="NZ_JBHSSK010000009.1"/>
</dbReference>
<sequence length="152" mass="16300">MATNPNLSIDQVQLKVHADDWEDAIKVAAQPLVDSDNITDGYVNAMIQSVKKLGPYIVIAPGLALGHARPSADVHRTGFAIATLRDPVKFGNKDNDPVDLVVILASVSDTDHLALLQKIVAFLNEPSNLKVLRNATTSVEAQKIVNQINGGN</sequence>
<evidence type="ECO:0000313" key="13">
    <source>
        <dbReference type="Proteomes" id="UP001596254"/>
    </source>
</evidence>
<evidence type="ECO:0000256" key="5">
    <source>
        <dbReference type="ARBA" id="ARBA00022679"/>
    </source>
</evidence>
<dbReference type="PANTHER" id="PTHR36203:SF1">
    <property type="entry name" value="ASCORBATE-SPECIFIC PTS SYSTEM EIIA COMPONENT"/>
    <property type="match status" value="1"/>
</dbReference>
<comment type="function">
    <text evidence="8">The phosphoenolpyruvate-dependent sugar phosphotransferase system (sugar PTS), a major carbohydrate active transport system, catalyzes the phosphorylation of incoming sugar substrates concomitantly with their translocation across the cell membrane. The enzyme II UlaABC PTS system is involved in ascorbate transport.</text>
</comment>
<evidence type="ECO:0000256" key="6">
    <source>
        <dbReference type="ARBA" id="ARBA00022683"/>
    </source>
</evidence>
<evidence type="ECO:0000313" key="12">
    <source>
        <dbReference type="EMBL" id="MFC6206452.1"/>
    </source>
</evidence>
<keyword evidence="5" id="KW-0808">Transferase</keyword>
<dbReference type="PANTHER" id="PTHR36203">
    <property type="entry name" value="ASCORBATE-SPECIFIC PTS SYSTEM EIIA COMPONENT"/>
    <property type="match status" value="1"/>
</dbReference>
<keyword evidence="4" id="KW-0597">Phosphoprotein</keyword>
<keyword evidence="13" id="KW-1185">Reference proteome</keyword>
<evidence type="ECO:0000256" key="4">
    <source>
        <dbReference type="ARBA" id="ARBA00022553"/>
    </source>
</evidence>
<gene>
    <name evidence="12" type="ORF">ACFP1G_03035</name>
</gene>
<evidence type="ECO:0000256" key="3">
    <source>
        <dbReference type="ARBA" id="ARBA00022490"/>
    </source>
</evidence>
<dbReference type="InterPro" id="IPR016152">
    <property type="entry name" value="PTrfase/Anion_transptr"/>
</dbReference>
<dbReference type="EMBL" id="JBHSSK010000009">
    <property type="protein sequence ID" value="MFC6206452.1"/>
    <property type="molecule type" value="Genomic_DNA"/>
</dbReference>
<evidence type="ECO:0000256" key="2">
    <source>
        <dbReference type="ARBA" id="ARBA00022448"/>
    </source>
</evidence>
<dbReference type="SUPFAM" id="SSF55804">
    <property type="entry name" value="Phoshotransferase/anion transport protein"/>
    <property type="match status" value="1"/>
</dbReference>
<keyword evidence="6" id="KW-0598">Phosphotransferase system</keyword>
<dbReference type="Proteomes" id="UP001596254">
    <property type="component" value="Unassembled WGS sequence"/>
</dbReference>
<evidence type="ECO:0000256" key="10">
    <source>
        <dbReference type="ARBA" id="ARBA00042072"/>
    </source>
</evidence>
<dbReference type="Gene3D" id="3.40.930.10">
    <property type="entry name" value="Mannitol-specific EII, Chain A"/>
    <property type="match status" value="1"/>
</dbReference>
<keyword evidence="7" id="KW-0418">Kinase</keyword>
<proteinExistence type="predicted"/>
<comment type="caution">
    <text evidence="12">The sequence shown here is derived from an EMBL/GenBank/DDBJ whole genome shotgun (WGS) entry which is preliminary data.</text>
</comment>
<name>A0ABW1SQR5_9LACO</name>
<keyword evidence="3" id="KW-0963">Cytoplasm</keyword>
<accession>A0ABW1SQR5</accession>
<keyword evidence="12" id="KW-0762">Sugar transport</keyword>
<keyword evidence="2" id="KW-0813">Transport</keyword>
<dbReference type="PROSITE" id="PS51094">
    <property type="entry name" value="PTS_EIIA_TYPE_2"/>
    <property type="match status" value="1"/>
</dbReference>
<evidence type="ECO:0000256" key="1">
    <source>
        <dbReference type="ARBA" id="ARBA00004496"/>
    </source>
</evidence>
<evidence type="ECO:0000259" key="11">
    <source>
        <dbReference type="PROSITE" id="PS51094"/>
    </source>
</evidence>
<evidence type="ECO:0000256" key="8">
    <source>
        <dbReference type="ARBA" id="ARBA00037387"/>
    </source>
</evidence>
<feature type="domain" description="PTS EIIA type-2" evidence="11">
    <location>
        <begin position="5"/>
        <end position="148"/>
    </location>
</feature>